<dbReference type="STRING" id="1245745.A0A0A2VA50"/>
<keyword evidence="2" id="KW-0472">Membrane</keyword>
<keyword evidence="2" id="KW-0812">Transmembrane</keyword>
<gene>
    <name evidence="4" type="ORF">BBAD15_g11807</name>
</gene>
<feature type="transmembrane region" description="Helical" evidence="2">
    <location>
        <begin position="207"/>
        <end position="230"/>
    </location>
</feature>
<accession>A0A0A2VA50</accession>
<protein>
    <recommendedName>
        <fullName evidence="6">Mid2 domain-containing protein</fullName>
    </recommendedName>
</protein>
<feature type="chain" id="PRO_5001995365" description="Mid2 domain-containing protein" evidence="3">
    <location>
        <begin position="23"/>
        <end position="296"/>
    </location>
</feature>
<dbReference type="EMBL" id="ANFO01001304">
    <property type="protein sequence ID" value="KGQ02970.1"/>
    <property type="molecule type" value="Genomic_DNA"/>
</dbReference>
<feature type="region of interest" description="Disordered" evidence="1">
    <location>
        <begin position="67"/>
        <end position="202"/>
    </location>
</feature>
<feature type="compositionally biased region" description="Basic and acidic residues" evidence="1">
    <location>
        <begin position="258"/>
        <end position="271"/>
    </location>
</feature>
<organism evidence="4 5">
    <name type="scientific">Beauveria bassiana D1-5</name>
    <dbReference type="NCBI Taxonomy" id="1245745"/>
    <lineage>
        <taxon>Eukaryota</taxon>
        <taxon>Fungi</taxon>
        <taxon>Dikarya</taxon>
        <taxon>Ascomycota</taxon>
        <taxon>Pezizomycotina</taxon>
        <taxon>Sordariomycetes</taxon>
        <taxon>Hypocreomycetidae</taxon>
        <taxon>Hypocreales</taxon>
        <taxon>Cordycipitaceae</taxon>
        <taxon>Beauveria</taxon>
    </lineage>
</organism>
<feature type="signal peptide" evidence="3">
    <location>
        <begin position="1"/>
        <end position="22"/>
    </location>
</feature>
<evidence type="ECO:0000313" key="4">
    <source>
        <dbReference type="EMBL" id="KGQ02970.1"/>
    </source>
</evidence>
<feature type="region of interest" description="Disordered" evidence="1">
    <location>
        <begin position="237"/>
        <end position="271"/>
    </location>
</feature>
<dbReference type="AlphaFoldDB" id="A0A0A2VA50"/>
<dbReference type="OrthoDB" id="4778251at2759"/>
<evidence type="ECO:0000256" key="1">
    <source>
        <dbReference type="SAM" id="MobiDB-lite"/>
    </source>
</evidence>
<dbReference type="Proteomes" id="UP000030106">
    <property type="component" value="Unassembled WGS sequence"/>
</dbReference>
<name>A0A0A2VA50_BEABA</name>
<evidence type="ECO:0000256" key="2">
    <source>
        <dbReference type="SAM" id="Phobius"/>
    </source>
</evidence>
<keyword evidence="3" id="KW-0732">Signal</keyword>
<feature type="compositionally biased region" description="Low complexity" evidence="1">
    <location>
        <begin position="90"/>
        <end position="114"/>
    </location>
</feature>
<comment type="caution">
    <text evidence="4">The sequence shown here is derived from an EMBL/GenBank/DDBJ whole genome shotgun (WGS) entry which is preliminary data.</text>
</comment>
<dbReference type="eggNOG" id="ENOG502S1H2">
    <property type="taxonomic scope" value="Eukaryota"/>
</dbReference>
<evidence type="ECO:0008006" key="6">
    <source>
        <dbReference type="Google" id="ProtNLM"/>
    </source>
</evidence>
<evidence type="ECO:0000256" key="3">
    <source>
        <dbReference type="SAM" id="SignalP"/>
    </source>
</evidence>
<proteinExistence type="predicted"/>
<keyword evidence="2" id="KW-1133">Transmembrane helix</keyword>
<feature type="compositionally biased region" description="Low complexity" evidence="1">
    <location>
        <begin position="121"/>
        <end position="202"/>
    </location>
</feature>
<reference evidence="4 5" key="1">
    <citation type="submission" date="2012-10" db="EMBL/GenBank/DDBJ databases">
        <title>Genome sequencing and analysis of entomopathogenic fungi Beauveria bassiana D1-5.</title>
        <authorList>
            <person name="Li Q."/>
            <person name="Wang L."/>
            <person name="Zhang Z."/>
            <person name="Wang Q."/>
            <person name="Ren J."/>
            <person name="Wang M."/>
            <person name="Xu W."/>
            <person name="Wang J."/>
            <person name="Lu Y."/>
            <person name="Du Q."/>
            <person name="Sun Z."/>
        </authorList>
    </citation>
    <scope>NUCLEOTIDE SEQUENCE [LARGE SCALE GENOMIC DNA]</scope>
    <source>
        <strain evidence="4 5">D1-5</strain>
    </source>
</reference>
<evidence type="ECO:0000313" key="5">
    <source>
        <dbReference type="Proteomes" id="UP000030106"/>
    </source>
</evidence>
<sequence>MSQFRLWAALALLGLITISVMADGVCVGAPSRHVPTIFKIHISKNLGARLPMKQAVYVYHKALSTSSLSAPSGAAPPMSMKSDKGQADKLPAARVSASPSSPASTSASTSQPAASTPPPSSSSTVSPSPTSASPSLTSRPASTPPALSTSTTSTTPSTSAAPVTPATSSTISSGATTTGRSSTSTSAASETSPTSSPVPSSGITSGAAAGIGIGVAIVVVAVAVIAFCLLRNRKKQAAPRHSIEISKPLPGSGPTYPTRDERDRDRDSYDKYGHDIEMTSHRYEDMISSQQPRNMV</sequence>
<feature type="compositionally biased region" description="Low complexity" evidence="1">
    <location>
        <begin position="67"/>
        <end position="80"/>
    </location>
</feature>
<dbReference type="HOGENOM" id="CLU_940048_0_0_1"/>